<evidence type="ECO:0000313" key="5">
    <source>
        <dbReference type="Proteomes" id="UP000235682"/>
    </source>
</evidence>
<keyword evidence="2" id="KW-0813">Transport</keyword>
<gene>
    <name evidence="4" type="ORF">CJ205_04490</name>
</gene>
<evidence type="ECO:0000313" key="4">
    <source>
        <dbReference type="EMBL" id="PMC58384.1"/>
    </source>
</evidence>
<dbReference type="Pfam" id="PF01990">
    <property type="entry name" value="ATP-synt_F"/>
    <property type="match status" value="1"/>
</dbReference>
<dbReference type="EMBL" id="PNHE01000015">
    <property type="protein sequence ID" value="PMC58384.1"/>
    <property type="molecule type" value="Genomic_DNA"/>
</dbReference>
<organism evidence="4 5">
    <name type="scientific">Dolosicoccus paucivorans</name>
    <dbReference type="NCBI Taxonomy" id="84521"/>
    <lineage>
        <taxon>Bacteria</taxon>
        <taxon>Bacillati</taxon>
        <taxon>Bacillota</taxon>
        <taxon>Bacilli</taxon>
        <taxon>Lactobacillales</taxon>
        <taxon>Aerococcaceae</taxon>
        <taxon>Dolosicoccus</taxon>
    </lineage>
</organism>
<evidence type="ECO:0000256" key="3">
    <source>
        <dbReference type="ARBA" id="ARBA00023065"/>
    </source>
</evidence>
<evidence type="ECO:0000256" key="1">
    <source>
        <dbReference type="ARBA" id="ARBA00010148"/>
    </source>
</evidence>
<sequence length="106" mass="11818">MAKQYKIGIVGNRNAIMPFHLVGFDMYPVTSGQEAVKVLKQLAEDDYGIIYLTEEIAAQIPDTIRYYDTQLTPAVILIPTHRGSLGIGKQRVQENVEKAVGQNILE</sequence>
<comment type="caution">
    <text evidence="4">The sequence shown here is derived from an EMBL/GenBank/DDBJ whole genome shotgun (WGS) entry which is preliminary data.</text>
</comment>
<keyword evidence="5" id="KW-1185">Reference proteome</keyword>
<name>A0A1G8JCD6_9LACT</name>
<dbReference type="Proteomes" id="UP000235682">
    <property type="component" value="Unassembled WGS sequence"/>
</dbReference>
<dbReference type="NCBIfam" id="NF002384">
    <property type="entry name" value="PRK01395.1"/>
    <property type="match status" value="1"/>
</dbReference>
<dbReference type="AlphaFoldDB" id="A0A1G8JCD6"/>
<reference evidence="4 5" key="1">
    <citation type="submission" date="2017-09" db="EMBL/GenBank/DDBJ databases">
        <title>Bacterial strain isolated from the female urinary microbiota.</title>
        <authorList>
            <person name="Thomas-White K."/>
            <person name="Kumar N."/>
            <person name="Forster S."/>
            <person name="Putonti C."/>
            <person name="Lawley T."/>
            <person name="Wolfe A.J."/>
        </authorList>
    </citation>
    <scope>NUCLEOTIDE SEQUENCE [LARGE SCALE GENOMIC DNA]</scope>
    <source>
        <strain evidence="4 5">UMB0852</strain>
    </source>
</reference>
<dbReference type="RefSeq" id="WP_092084146.1">
    <property type="nucleotide sequence ID" value="NZ_FNEL01000004.1"/>
</dbReference>
<dbReference type="STRING" id="84521.SAMN04487994_100441"/>
<evidence type="ECO:0000256" key="2">
    <source>
        <dbReference type="ARBA" id="ARBA00022448"/>
    </source>
</evidence>
<dbReference type="GO" id="GO:0046961">
    <property type="term" value="F:proton-transporting ATPase activity, rotational mechanism"/>
    <property type="evidence" value="ECO:0007669"/>
    <property type="project" value="InterPro"/>
</dbReference>
<proteinExistence type="inferred from homology"/>
<dbReference type="SUPFAM" id="SSF159468">
    <property type="entry name" value="AtpF-like"/>
    <property type="match status" value="1"/>
</dbReference>
<dbReference type="OrthoDB" id="5311at2"/>
<dbReference type="Gene3D" id="3.40.50.10580">
    <property type="entry name" value="ATPase, V1 complex, subunit F"/>
    <property type="match status" value="1"/>
</dbReference>
<dbReference type="InterPro" id="IPR036906">
    <property type="entry name" value="ATPase_V1_fsu_sf"/>
</dbReference>
<protein>
    <submittedName>
        <fullName evidence="4">V-type ATP synthase subunit F</fullName>
    </submittedName>
</protein>
<accession>A0A1G8JCD6</accession>
<comment type="similarity">
    <text evidence="1">Belongs to the V-ATPase F subunit family.</text>
</comment>
<dbReference type="InterPro" id="IPR008218">
    <property type="entry name" value="ATPase_V1-cplx_f_g_su"/>
</dbReference>
<keyword evidence="3" id="KW-0406">Ion transport</keyword>